<proteinExistence type="predicted"/>
<dbReference type="PANTHER" id="PTHR21261:SF2">
    <property type="entry name" value="GH04238P-RELATED"/>
    <property type="match status" value="1"/>
</dbReference>
<protein>
    <recommendedName>
        <fullName evidence="1">Ig-like domain-containing protein</fullName>
    </recommendedName>
</protein>
<evidence type="ECO:0000313" key="2">
    <source>
        <dbReference type="EMBL" id="GBP22796.1"/>
    </source>
</evidence>
<dbReference type="SUPFAM" id="SSF48726">
    <property type="entry name" value="Immunoglobulin"/>
    <property type="match status" value="2"/>
</dbReference>
<accession>A0A4C1UA83</accession>
<sequence>MRGSGVLAITHSFTAARRALLYRYIGALLPKYIIVTNGIFVPDSVQAGNTSSVVLNCNNSVNIRPILLLQWYFNDDKDPVYQWRPQEKPIVRGVLEGHLDLSKSGNSQEAQRVLHLYNLVPEMSGEYTCVAHFEGAQMKQTKRMLVYSPQEDLSINWKINKTEVEVRCSTQGVYPKPDLILQRDGITVDNQHSRSWKNGRGLLYDAETVASFWPQELRDTEEFACRLRLPETPHFGIIKTNIIFIESTYFGLGRGAVGHDVQDKSDLS</sequence>
<dbReference type="InterPro" id="IPR003599">
    <property type="entry name" value="Ig_sub"/>
</dbReference>
<dbReference type="AlphaFoldDB" id="A0A4C1UA83"/>
<dbReference type="InterPro" id="IPR036179">
    <property type="entry name" value="Ig-like_dom_sf"/>
</dbReference>
<dbReference type="PROSITE" id="PS50835">
    <property type="entry name" value="IG_LIKE"/>
    <property type="match status" value="1"/>
</dbReference>
<dbReference type="InterPro" id="IPR007110">
    <property type="entry name" value="Ig-like_dom"/>
</dbReference>
<gene>
    <name evidence="2" type="ORF">EVAR_13587_1</name>
</gene>
<dbReference type="OrthoDB" id="6478865at2759"/>
<evidence type="ECO:0000259" key="1">
    <source>
        <dbReference type="PROSITE" id="PS50835"/>
    </source>
</evidence>
<organism evidence="2 3">
    <name type="scientific">Eumeta variegata</name>
    <name type="common">Bagworm moth</name>
    <name type="synonym">Eumeta japonica</name>
    <dbReference type="NCBI Taxonomy" id="151549"/>
    <lineage>
        <taxon>Eukaryota</taxon>
        <taxon>Metazoa</taxon>
        <taxon>Ecdysozoa</taxon>
        <taxon>Arthropoda</taxon>
        <taxon>Hexapoda</taxon>
        <taxon>Insecta</taxon>
        <taxon>Pterygota</taxon>
        <taxon>Neoptera</taxon>
        <taxon>Endopterygota</taxon>
        <taxon>Lepidoptera</taxon>
        <taxon>Glossata</taxon>
        <taxon>Ditrysia</taxon>
        <taxon>Tineoidea</taxon>
        <taxon>Psychidae</taxon>
        <taxon>Oiketicinae</taxon>
        <taxon>Eumeta</taxon>
    </lineage>
</organism>
<dbReference type="InterPro" id="IPR013783">
    <property type="entry name" value="Ig-like_fold"/>
</dbReference>
<keyword evidence="3" id="KW-1185">Reference proteome</keyword>
<dbReference type="STRING" id="151549.A0A4C1UA83"/>
<dbReference type="Gene3D" id="2.60.40.10">
    <property type="entry name" value="Immunoglobulins"/>
    <property type="match status" value="1"/>
</dbReference>
<dbReference type="SMART" id="SM00409">
    <property type="entry name" value="IG"/>
    <property type="match status" value="1"/>
</dbReference>
<dbReference type="PANTHER" id="PTHR21261">
    <property type="entry name" value="BEAT PROTEIN"/>
    <property type="match status" value="1"/>
</dbReference>
<name>A0A4C1UA83_EUMVA</name>
<evidence type="ECO:0000313" key="3">
    <source>
        <dbReference type="Proteomes" id="UP000299102"/>
    </source>
</evidence>
<reference evidence="2 3" key="1">
    <citation type="journal article" date="2019" name="Commun. Biol.">
        <title>The bagworm genome reveals a unique fibroin gene that provides high tensile strength.</title>
        <authorList>
            <person name="Kono N."/>
            <person name="Nakamura H."/>
            <person name="Ohtoshi R."/>
            <person name="Tomita M."/>
            <person name="Numata K."/>
            <person name="Arakawa K."/>
        </authorList>
    </citation>
    <scope>NUCLEOTIDE SEQUENCE [LARGE SCALE GENOMIC DNA]</scope>
</reference>
<feature type="domain" description="Ig-like" evidence="1">
    <location>
        <begin position="30"/>
        <end position="145"/>
    </location>
</feature>
<dbReference type="EMBL" id="BGZK01000143">
    <property type="protein sequence ID" value="GBP22796.1"/>
    <property type="molecule type" value="Genomic_DNA"/>
</dbReference>
<dbReference type="Proteomes" id="UP000299102">
    <property type="component" value="Unassembled WGS sequence"/>
</dbReference>
<comment type="caution">
    <text evidence="2">The sequence shown here is derived from an EMBL/GenBank/DDBJ whole genome shotgun (WGS) entry which is preliminary data.</text>
</comment>